<organism evidence="4 5">
    <name type="scientific">Psychrosphaera aquimarina</name>
    <dbReference type="NCBI Taxonomy" id="2044854"/>
    <lineage>
        <taxon>Bacteria</taxon>
        <taxon>Pseudomonadati</taxon>
        <taxon>Pseudomonadota</taxon>
        <taxon>Gammaproteobacteria</taxon>
        <taxon>Alteromonadales</taxon>
        <taxon>Pseudoalteromonadaceae</taxon>
        <taxon>Psychrosphaera</taxon>
    </lineage>
</organism>
<feature type="coiled-coil region" evidence="1">
    <location>
        <begin position="225"/>
        <end position="252"/>
    </location>
</feature>
<dbReference type="RefSeq" id="WP_315946980.1">
    <property type="nucleotide sequence ID" value="NZ_JAWCUA010000007.1"/>
</dbReference>
<evidence type="ECO:0000256" key="2">
    <source>
        <dbReference type="SAM" id="Phobius"/>
    </source>
</evidence>
<proteinExistence type="predicted"/>
<protein>
    <submittedName>
        <fullName evidence="4">PAS domain-containing protein</fullName>
    </submittedName>
</protein>
<accession>A0ABU3R118</accession>
<dbReference type="PROSITE" id="PS50113">
    <property type="entry name" value="PAC"/>
    <property type="match status" value="1"/>
</dbReference>
<dbReference type="Proteomes" id="UP001257914">
    <property type="component" value="Unassembled WGS sequence"/>
</dbReference>
<dbReference type="Pfam" id="PF08447">
    <property type="entry name" value="PAS_3"/>
    <property type="match status" value="1"/>
</dbReference>
<name>A0ABU3R118_9GAMM</name>
<feature type="domain" description="PAC" evidence="3">
    <location>
        <begin position="184"/>
        <end position="237"/>
    </location>
</feature>
<keyword evidence="1" id="KW-0175">Coiled coil</keyword>
<keyword evidence="5" id="KW-1185">Reference proteome</keyword>
<comment type="caution">
    <text evidence="4">The sequence shown here is derived from an EMBL/GenBank/DDBJ whole genome shotgun (WGS) entry which is preliminary data.</text>
</comment>
<reference evidence="4 5" key="1">
    <citation type="submission" date="2023-10" db="EMBL/GenBank/DDBJ databases">
        <title>Psychrosphaera aquimaarina strain SW33 isolated from seawater.</title>
        <authorList>
            <person name="Bayburt H."/>
            <person name="Kim J.M."/>
            <person name="Choi B.J."/>
            <person name="Jeon C.O."/>
        </authorList>
    </citation>
    <scope>NUCLEOTIDE SEQUENCE [LARGE SCALE GENOMIC DNA]</scope>
    <source>
        <strain evidence="4 5">KCTC 52743</strain>
    </source>
</reference>
<dbReference type="SUPFAM" id="SSF55785">
    <property type="entry name" value="PYP-like sensor domain (PAS domain)"/>
    <property type="match status" value="1"/>
</dbReference>
<dbReference type="InterPro" id="IPR035965">
    <property type="entry name" value="PAS-like_dom_sf"/>
</dbReference>
<keyword evidence="2" id="KW-1133">Transmembrane helix</keyword>
<dbReference type="Gene3D" id="3.30.450.20">
    <property type="entry name" value="PAS domain"/>
    <property type="match status" value="1"/>
</dbReference>
<dbReference type="EMBL" id="JAWCUA010000007">
    <property type="protein sequence ID" value="MDU0113377.1"/>
    <property type="molecule type" value="Genomic_DNA"/>
</dbReference>
<keyword evidence="2" id="KW-0812">Transmembrane</keyword>
<dbReference type="InterPro" id="IPR013655">
    <property type="entry name" value="PAS_fold_3"/>
</dbReference>
<dbReference type="InterPro" id="IPR000700">
    <property type="entry name" value="PAS-assoc_C"/>
</dbReference>
<gene>
    <name evidence="4" type="ORF">RT723_10295</name>
</gene>
<evidence type="ECO:0000256" key="1">
    <source>
        <dbReference type="SAM" id="Coils"/>
    </source>
</evidence>
<feature type="transmembrane region" description="Helical" evidence="2">
    <location>
        <begin position="73"/>
        <end position="92"/>
    </location>
</feature>
<evidence type="ECO:0000313" key="4">
    <source>
        <dbReference type="EMBL" id="MDU0113377.1"/>
    </source>
</evidence>
<keyword evidence="2" id="KW-0472">Membrane</keyword>
<evidence type="ECO:0000259" key="3">
    <source>
        <dbReference type="PROSITE" id="PS50113"/>
    </source>
</evidence>
<evidence type="ECO:0000313" key="5">
    <source>
        <dbReference type="Proteomes" id="UP001257914"/>
    </source>
</evidence>
<sequence>MSASAEQGFSQIYKSIESTNGQTYLLTNNGTWLVDQKTLTRVDSTEKIQLYTQGYQQLIANIHAEPKSLLQKLVGVSYIFVAVIFVIVYLYYQSSLNKRRRSYYERIKVQQQILNIASLATGDEVLDCDIVNNTINRINKNATVGLSDEIYFQSESFIRSLHPDDKSIFLGHFKSLIHGGKNNYQIEYRISDSANGWIWLVERGCVIERDDNGRAKRLVSSMRDISSIKQEHENLIRLISELERRLKTAEAALANS</sequence>